<dbReference type="InterPro" id="IPR018873">
    <property type="entry name" value="KilA-N_DNA-bd_domain"/>
</dbReference>
<dbReference type="Pfam" id="PF10543">
    <property type="entry name" value="ORF6N"/>
    <property type="match status" value="1"/>
</dbReference>
<keyword evidence="3" id="KW-1185">Reference proteome</keyword>
<evidence type="ECO:0000313" key="3">
    <source>
        <dbReference type="Proteomes" id="UP001596230"/>
    </source>
</evidence>
<evidence type="ECO:0000313" key="2">
    <source>
        <dbReference type="EMBL" id="MFC6379713.1"/>
    </source>
</evidence>
<name>A0ABW1W4Z8_9GAMM</name>
<gene>
    <name evidence="2" type="ORF">ACFP9W_16805</name>
</gene>
<dbReference type="Proteomes" id="UP001596230">
    <property type="component" value="Unassembled WGS sequence"/>
</dbReference>
<feature type="domain" description="KilA-N DNA-binding" evidence="1">
    <location>
        <begin position="13"/>
        <end position="98"/>
    </location>
</feature>
<sequence length="200" mass="23007">MNAITLSNNNLPLVEYKGQRVVTFAMIDQAHERPKETARKAFNRNRRHFIEGKDYFVVNATDIDWLEGGIKRPGKKITNHIHGKVTVFTEFGYLLLTKPFTDDLAWQVQRQLVDGYFRHNPHFSDIRPVLIPSIEELEAMPLSEAQNLLAAAEHKSHWRHGKHSSAEMTQRKRELKVLRPAIKHITALIQMTIPGLEAAK</sequence>
<reference evidence="3" key="1">
    <citation type="journal article" date="2019" name="Int. J. Syst. Evol. Microbiol.">
        <title>The Global Catalogue of Microorganisms (GCM) 10K type strain sequencing project: providing services to taxonomists for standard genome sequencing and annotation.</title>
        <authorList>
            <consortium name="The Broad Institute Genomics Platform"/>
            <consortium name="The Broad Institute Genome Sequencing Center for Infectious Disease"/>
            <person name="Wu L."/>
            <person name="Ma J."/>
        </authorList>
    </citation>
    <scope>NUCLEOTIDE SEQUENCE [LARGE SCALE GENOMIC DNA]</scope>
    <source>
        <strain evidence="3">CGMCC 1.18518</strain>
    </source>
</reference>
<organism evidence="2 3">
    <name type="scientific">Tatumella terrea</name>
    <dbReference type="NCBI Taxonomy" id="419007"/>
    <lineage>
        <taxon>Bacteria</taxon>
        <taxon>Pseudomonadati</taxon>
        <taxon>Pseudomonadota</taxon>
        <taxon>Gammaproteobacteria</taxon>
        <taxon>Enterobacterales</taxon>
        <taxon>Erwiniaceae</taxon>
        <taxon>Tatumella</taxon>
    </lineage>
</organism>
<dbReference type="RefSeq" id="WP_385955074.1">
    <property type="nucleotide sequence ID" value="NZ_JBHSUB010000023.1"/>
</dbReference>
<dbReference type="EMBL" id="JBHSUB010000023">
    <property type="protein sequence ID" value="MFC6379713.1"/>
    <property type="molecule type" value="Genomic_DNA"/>
</dbReference>
<comment type="caution">
    <text evidence="2">The sequence shown here is derived from an EMBL/GenBank/DDBJ whole genome shotgun (WGS) entry which is preliminary data.</text>
</comment>
<protein>
    <submittedName>
        <fullName evidence="2">ORF6N domain-containing protein</fullName>
    </submittedName>
</protein>
<evidence type="ECO:0000259" key="1">
    <source>
        <dbReference type="Pfam" id="PF10543"/>
    </source>
</evidence>
<proteinExistence type="predicted"/>
<accession>A0ABW1W4Z8</accession>